<sequence>MKRKKNKTLCLQRQSETKERVSVDRGFPSLFAQTQANLFKNISFEASDDDFQETPLLRKDKNICTTLKAVKEDTSAPDPSNVVINEKAFIPTVNKDTSVQTFVTLIQEVVDHITQLVYADSIFANYYFLELLENGKHASHSIKKSFKTFCESISLNQSELDKYASKGYMTIVLSMAKQYETLVRNYLCSTYEDRTLRHILNVLSEKTSPYFCGDNLTVKQRKSLAKHIFQQKINPKSA</sequence>
<organism evidence="1 2">
    <name type="scientific">Rhizopus microsporus</name>
    <dbReference type="NCBI Taxonomy" id="58291"/>
    <lineage>
        <taxon>Eukaryota</taxon>
        <taxon>Fungi</taxon>
        <taxon>Fungi incertae sedis</taxon>
        <taxon>Mucoromycota</taxon>
        <taxon>Mucoromycotina</taxon>
        <taxon>Mucoromycetes</taxon>
        <taxon>Mucorales</taxon>
        <taxon>Mucorineae</taxon>
        <taxon>Rhizopodaceae</taxon>
        <taxon>Rhizopus</taxon>
    </lineage>
</organism>
<evidence type="ECO:0000313" key="2">
    <source>
        <dbReference type="Proteomes" id="UP000242381"/>
    </source>
</evidence>
<protein>
    <submittedName>
        <fullName evidence="1">Uncharacterized protein</fullName>
    </submittedName>
</protein>
<proteinExistence type="predicted"/>
<gene>
    <name evidence="1" type="ORF">BCV71DRAFT_264665</name>
</gene>
<evidence type="ECO:0000313" key="1">
    <source>
        <dbReference type="EMBL" id="ORE17561.1"/>
    </source>
</evidence>
<dbReference type="AlphaFoldDB" id="A0A1X0S072"/>
<dbReference type="EMBL" id="KV921352">
    <property type="protein sequence ID" value="ORE17561.1"/>
    <property type="molecule type" value="Genomic_DNA"/>
</dbReference>
<name>A0A1X0S072_RHIZD</name>
<reference evidence="1 2" key="1">
    <citation type="journal article" date="2016" name="Proc. Natl. Acad. Sci. U.S.A.">
        <title>Lipid metabolic changes in an early divergent fungus govern the establishment of a mutualistic symbiosis with endobacteria.</title>
        <authorList>
            <person name="Lastovetsky O.A."/>
            <person name="Gaspar M.L."/>
            <person name="Mondo S.J."/>
            <person name="LaButti K.M."/>
            <person name="Sandor L."/>
            <person name="Grigoriev I.V."/>
            <person name="Henry S.A."/>
            <person name="Pawlowska T.E."/>
        </authorList>
    </citation>
    <scope>NUCLEOTIDE SEQUENCE [LARGE SCALE GENOMIC DNA]</scope>
    <source>
        <strain evidence="1 2">ATCC 11559</strain>
    </source>
</reference>
<dbReference type="VEuPathDB" id="FungiDB:BCV72DRAFT_339677"/>
<accession>A0A1X0S072</accession>
<dbReference type="Proteomes" id="UP000242381">
    <property type="component" value="Unassembled WGS sequence"/>
</dbReference>